<protein>
    <submittedName>
        <fullName evidence="3">DUF4158 domain-containing protein</fullName>
    </submittedName>
</protein>
<dbReference type="AlphaFoldDB" id="A0A3G2UPW9"/>
<name>A0A3G2UPW9_SPHYA</name>
<feature type="transmembrane region" description="Helical" evidence="1">
    <location>
        <begin position="243"/>
        <end position="267"/>
    </location>
</feature>
<dbReference type="EMBL" id="CP033230">
    <property type="protein sequence ID" value="AYO77063.1"/>
    <property type="molecule type" value="Genomic_DNA"/>
</dbReference>
<dbReference type="Proteomes" id="UP000280708">
    <property type="component" value="Chromosome"/>
</dbReference>
<keyword evidence="1" id="KW-1133">Transmembrane helix</keyword>
<evidence type="ECO:0000259" key="2">
    <source>
        <dbReference type="Pfam" id="PF13700"/>
    </source>
</evidence>
<dbReference type="Pfam" id="PF13700">
    <property type="entry name" value="DUF4158"/>
    <property type="match status" value="1"/>
</dbReference>
<keyword evidence="1" id="KW-0472">Membrane</keyword>
<proteinExistence type="predicted"/>
<evidence type="ECO:0000256" key="1">
    <source>
        <dbReference type="SAM" id="Phobius"/>
    </source>
</evidence>
<evidence type="ECO:0000313" key="4">
    <source>
        <dbReference type="Proteomes" id="UP000280708"/>
    </source>
</evidence>
<gene>
    <name evidence="3" type="ORF">EBF16_09050</name>
</gene>
<dbReference type="InterPro" id="IPR025296">
    <property type="entry name" value="DUF4158"/>
</dbReference>
<feature type="transmembrane region" description="Helical" evidence="1">
    <location>
        <begin position="274"/>
        <end position="294"/>
    </location>
</feature>
<feature type="transmembrane region" description="Helical" evidence="1">
    <location>
        <begin position="306"/>
        <end position="324"/>
    </location>
</feature>
<accession>A0A3G2UPW9</accession>
<sequence>MPRRSVLTEAQHAELFALPESEPDLVRYWTLSSADLRVFTSRRRPHNRLGFALQLCALRYPGRLLKPGEFIPDAPLRFVGDQLGVEPDALADYATRGPTRYEQLDTLREVFGFRQLSRPIHAELQAWLLPIALTMTGGIDLARILMEEFRRRQIIVPGITSLERMVSKALLDAERNVGNLLTGSLTSVQCGLLDSLLLQHNAGRISILAWIRQPPGRPGRRAFAEILERLSTLRAIGLEPVLLIAWLMPIVTLGLALLLLGIVIALGRTAWPRWFAALANPVSLVAIGMLIARILPEPAHTWLDGAAFNLGWLVVYAVSTALLWNGGRSPVASRDEAA</sequence>
<keyword evidence="1" id="KW-0812">Transmembrane</keyword>
<feature type="domain" description="DUF4158" evidence="2">
    <location>
        <begin position="7"/>
        <end position="169"/>
    </location>
</feature>
<evidence type="ECO:0000313" key="3">
    <source>
        <dbReference type="EMBL" id="AYO77063.1"/>
    </source>
</evidence>
<reference evidence="3 4" key="1">
    <citation type="submission" date="2018-10" db="EMBL/GenBank/DDBJ databases">
        <title>Characterization and genome analysis of a novel bacterium Sphingobium yanoikuyae SJTF8 capable of degrading PAHs.</title>
        <authorList>
            <person name="Yin C."/>
            <person name="Xiong W."/>
            <person name="Liang R."/>
        </authorList>
    </citation>
    <scope>NUCLEOTIDE SEQUENCE [LARGE SCALE GENOMIC DNA]</scope>
    <source>
        <strain evidence="3 4">SJTF8</strain>
    </source>
</reference>
<organism evidence="3 4">
    <name type="scientific">Sphingobium yanoikuyae</name>
    <name type="common">Sphingomonas yanoikuyae</name>
    <dbReference type="NCBI Taxonomy" id="13690"/>
    <lineage>
        <taxon>Bacteria</taxon>
        <taxon>Pseudomonadati</taxon>
        <taxon>Pseudomonadota</taxon>
        <taxon>Alphaproteobacteria</taxon>
        <taxon>Sphingomonadales</taxon>
        <taxon>Sphingomonadaceae</taxon>
        <taxon>Sphingobium</taxon>
    </lineage>
</organism>